<keyword evidence="1" id="KW-0812">Transmembrane</keyword>
<dbReference type="OrthoDB" id="2166678at2"/>
<dbReference type="RefSeq" id="WP_091632246.1">
    <property type="nucleotide sequence ID" value="NZ_FNYW01000002.1"/>
</dbReference>
<evidence type="ECO:0000313" key="2">
    <source>
        <dbReference type="EMBL" id="SEI52618.1"/>
    </source>
</evidence>
<keyword evidence="1" id="KW-0472">Membrane</keyword>
<keyword evidence="3" id="KW-1185">Reference proteome</keyword>
<name>A0A1H6R9S8_9LACT</name>
<dbReference type="STRING" id="1130080.SAMN04488113_10265"/>
<dbReference type="Proteomes" id="UP000198564">
    <property type="component" value="Unassembled WGS sequence"/>
</dbReference>
<dbReference type="EMBL" id="FNYW01000002">
    <property type="protein sequence ID" value="SEI52618.1"/>
    <property type="molecule type" value="Genomic_DNA"/>
</dbReference>
<organism evidence="2 3">
    <name type="scientific">Alkalibacterium gilvum</name>
    <dbReference type="NCBI Taxonomy" id="1130080"/>
    <lineage>
        <taxon>Bacteria</taxon>
        <taxon>Bacillati</taxon>
        <taxon>Bacillota</taxon>
        <taxon>Bacilli</taxon>
        <taxon>Lactobacillales</taxon>
        <taxon>Carnobacteriaceae</taxon>
        <taxon>Alkalibacterium</taxon>
    </lineage>
</organism>
<reference evidence="3" key="1">
    <citation type="submission" date="2016-10" db="EMBL/GenBank/DDBJ databases">
        <authorList>
            <person name="Varghese N."/>
            <person name="Submissions S."/>
        </authorList>
    </citation>
    <scope>NUCLEOTIDE SEQUENCE [LARGE SCALE GENOMIC DNA]</scope>
    <source>
        <strain evidence="3">DSM 25751</strain>
    </source>
</reference>
<evidence type="ECO:0000256" key="1">
    <source>
        <dbReference type="SAM" id="Phobius"/>
    </source>
</evidence>
<feature type="transmembrane region" description="Helical" evidence="1">
    <location>
        <begin position="12"/>
        <end position="34"/>
    </location>
</feature>
<evidence type="ECO:0008006" key="4">
    <source>
        <dbReference type="Google" id="ProtNLM"/>
    </source>
</evidence>
<keyword evidence="1" id="KW-1133">Transmembrane helix</keyword>
<sequence length="110" mass="12596">MSLNKQDAGFIILESLVSLSILAFFVGIVIPFSMEMLLLRSQKKEQVEASRFLYESALFYDASQPKDKTYHSGGVSAHSIETEKSIHIYIDNERITKMDYISAEWNINEK</sequence>
<dbReference type="AlphaFoldDB" id="A0A1H6R9S8"/>
<gene>
    <name evidence="2" type="ORF">SAMN04488113_10265</name>
</gene>
<accession>A0A1H6R9S8</accession>
<proteinExistence type="predicted"/>
<evidence type="ECO:0000313" key="3">
    <source>
        <dbReference type="Proteomes" id="UP000198564"/>
    </source>
</evidence>
<protein>
    <recommendedName>
        <fullName evidence="4">Competence protein ComGE</fullName>
    </recommendedName>
</protein>